<dbReference type="InterPro" id="IPR016201">
    <property type="entry name" value="PSI"/>
</dbReference>
<feature type="disulfide bond" evidence="21">
    <location>
        <begin position="489"/>
        <end position="525"/>
    </location>
</feature>
<feature type="disulfide bond" evidence="21">
    <location>
        <begin position="265"/>
        <end position="306"/>
    </location>
</feature>
<dbReference type="GO" id="GO:0098609">
    <property type="term" value="P:cell-cell adhesion"/>
    <property type="evidence" value="ECO:0007669"/>
    <property type="project" value="TreeGrafter"/>
</dbReference>
<dbReference type="InterPro" id="IPR012896">
    <property type="entry name" value="Integrin_bsu_tail"/>
</dbReference>
<feature type="disulfide bond" evidence="21">
    <location>
        <begin position="663"/>
        <end position="692"/>
    </location>
</feature>
<feature type="disulfide bond" evidence="21">
    <location>
        <begin position="572"/>
        <end position="577"/>
    </location>
</feature>
<keyword evidence="7" id="KW-0479">Metal-binding</keyword>
<comment type="subcellular location">
    <subcellularLocation>
        <location evidence="1">Cell junction</location>
        <location evidence="1">Focal adhesion</location>
    </subcellularLocation>
    <subcellularLocation>
        <location evidence="2 22">Cell membrane</location>
        <topology evidence="2 22">Single-pass type I membrane protein</topology>
    </subcellularLocation>
</comment>
<feature type="disulfide bond" evidence="21">
    <location>
        <begin position="36"/>
        <end position="467"/>
    </location>
</feature>
<evidence type="ECO:0000256" key="13">
    <source>
        <dbReference type="ARBA" id="ARBA00022949"/>
    </source>
</evidence>
<dbReference type="FunFam" id="2.10.25.10:FF:000043">
    <property type="entry name" value="Integrin beta"/>
    <property type="match status" value="1"/>
</dbReference>
<dbReference type="SUPFAM" id="SSF69179">
    <property type="entry name" value="Integrin domains"/>
    <property type="match status" value="1"/>
</dbReference>
<sequence length="802" mass="88275">MKVLPTSEATTERRMGMKLLYVFFLFLQRDKVQGDCDPGSAVNCEECLLVGPHCGWCFQENFTDPSKVHVRCDTPENLISKGCQLDLIEFPISKVVIHKNKLLSEGPQKNNSDVTQISPQKLTVALRPGNEETIQVSVRQTEDYPVDLYYLMDLSASMIDDLRTIKELGSTLSKEMSKLTSNFQLGFGSFVEKPVSPFIYTTTEEIKNPCWSTKSNCSPTFGYKHILSLTNDAERFNEIVKKQNISGNIDNPEGGFDAIMQAAVCKERIGWRNDSLHLLVFVSDAESHFGMDSKLAGIVIPNDGECHLDDNNEYSMSTVLEYPSLGQLIEKIVQNNVLLIFAVTKEQFPLYEKYADLIPGATVGQLYKDSGNVLQLIIDAYKALRSEIELEVFGDTDGLNLAFTAICNNRTVLPHQKKCSHIKVGETVTFNVTLSLSTCDKGGRRVLIKPVGLNEALEIDVQPKCSCNCQKDAEANSSRCNNGNGSFECGVCTCSPGYLGPHCECSEKDSLSADSCKAHPESASCSGRGDCYCGQCVCHLSAYGNIYGPNCECDDFSCVRFKGLLCGGNGDCDCSHCICHAGWTGEYCSCSTETESCISGDGTICSGRGECVCGKCVCTDPGVSGSTCEKYPTYNDPCSSKRSCAECYLASNEQSPEDCVETCKLVDATVSTEEDIMEDKFVPCLLRGENECVITYLMATDEQGKTTLHSIKQKDCPQPPNVTMIVMGVSIAIIVTGVFLICMWKLFISFHDRKEVAKFEAERSKAKWQTGTNPLYKGSTTTFKNVTYKQKERQPGSPADIY</sequence>
<dbReference type="GO" id="GO:0005925">
    <property type="term" value="C:focal adhesion"/>
    <property type="evidence" value="ECO:0007669"/>
    <property type="project" value="UniProtKB-SubCell"/>
</dbReference>
<keyword evidence="4" id="KW-1003">Cell membrane</keyword>
<gene>
    <name evidence="29" type="primary">ITGB6</name>
</gene>
<dbReference type="Gene3D" id="2.60.40.1510">
    <property type="entry name" value="ntegrin, alpha v. Chain A, domain 3"/>
    <property type="match status" value="1"/>
</dbReference>
<dbReference type="InterPro" id="IPR057073">
    <property type="entry name" value="EGF_integrin_2"/>
</dbReference>
<feature type="transmembrane region" description="Helical" evidence="23">
    <location>
        <begin position="722"/>
        <end position="744"/>
    </location>
</feature>
<evidence type="ECO:0000256" key="6">
    <source>
        <dbReference type="ARBA" id="ARBA00022692"/>
    </source>
</evidence>
<feature type="disulfide bond" evidence="21">
    <location>
        <begin position="613"/>
        <end position="659"/>
    </location>
</feature>
<feature type="disulfide bond" evidence="21">
    <location>
        <begin position="538"/>
        <end position="551"/>
    </location>
</feature>
<keyword evidence="19" id="KW-0325">Glycoprotein</keyword>
<feature type="disulfide bond" evidence="21">
    <location>
        <begin position="494"/>
        <end position="503"/>
    </location>
</feature>
<evidence type="ECO:0000256" key="18">
    <source>
        <dbReference type="ARBA" id="ARBA00023170"/>
    </source>
</evidence>
<feature type="chain" id="PRO_5034073545" description="Integrin beta" evidence="24">
    <location>
        <begin position="35"/>
        <end position="802"/>
    </location>
</feature>
<keyword evidence="15 22" id="KW-0401">Integrin</keyword>
<keyword evidence="12 22" id="KW-0130">Cell adhesion</keyword>
<dbReference type="GO" id="GO:0007160">
    <property type="term" value="P:cell-matrix adhesion"/>
    <property type="evidence" value="ECO:0007669"/>
    <property type="project" value="TreeGrafter"/>
</dbReference>
<dbReference type="FunFam" id="3.40.50.410:FF:000002">
    <property type="entry name" value="Integrin beta"/>
    <property type="match status" value="1"/>
</dbReference>
<dbReference type="SMART" id="SM01241">
    <property type="entry name" value="Integrin_b_cyt"/>
    <property type="match status" value="1"/>
</dbReference>
<keyword evidence="14 23" id="KW-1133">Transmembrane helix</keyword>
<dbReference type="InterPro" id="IPR057243">
    <property type="entry name" value="Integrin_I-EGF_CS"/>
</dbReference>
<dbReference type="Pfam" id="PF18372">
    <property type="entry name" value="I-EGF_1"/>
    <property type="match status" value="1"/>
</dbReference>
<evidence type="ECO:0000256" key="5">
    <source>
        <dbReference type="ARBA" id="ARBA00022536"/>
    </source>
</evidence>
<dbReference type="Ensembl" id="ENSVKKT00000019057.1">
    <property type="protein sequence ID" value="ENSVKKP00000018594.1"/>
    <property type="gene ID" value="ENSVKKG00000012653.1"/>
</dbReference>
<dbReference type="InterPro" id="IPR014836">
    <property type="entry name" value="Integrin_bsu_cyt_dom"/>
</dbReference>
<protein>
    <recommendedName>
        <fullName evidence="22">Integrin beta</fullName>
    </recommendedName>
</protein>
<dbReference type="Proteomes" id="UP000694545">
    <property type="component" value="Unplaced"/>
</dbReference>
<dbReference type="InterPro" id="IPR015812">
    <property type="entry name" value="Integrin_bsu"/>
</dbReference>
<dbReference type="Pfam" id="PF07965">
    <property type="entry name" value="Integrin_B_tail"/>
    <property type="match status" value="1"/>
</dbReference>
<feature type="disulfide bond" evidence="21">
    <location>
        <begin position="210"/>
        <end position="217"/>
    </location>
</feature>
<dbReference type="Gene3D" id="3.30.1680.10">
    <property type="entry name" value="ligand-binding face of the semaphorins, domain 2"/>
    <property type="match status" value="1"/>
</dbReference>
<dbReference type="PANTHER" id="PTHR10082">
    <property type="entry name" value="INTEGRIN BETA SUBUNIT"/>
    <property type="match status" value="1"/>
</dbReference>
<dbReference type="PANTHER" id="PTHR10082:SF11">
    <property type="entry name" value="INTEGRIN BETA-6"/>
    <property type="match status" value="1"/>
</dbReference>
<feature type="disulfide bond" evidence="21">
    <location>
        <begin position="611"/>
        <end position="616"/>
    </location>
</feature>
<evidence type="ECO:0000256" key="3">
    <source>
        <dbReference type="ARBA" id="ARBA00007449"/>
    </source>
</evidence>
<dbReference type="InterPro" id="IPR040622">
    <property type="entry name" value="EGF_integrin_1"/>
</dbReference>
<feature type="domain" description="Integrin beta subunit tail" evidence="28">
    <location>
        <begin position="638"/>
        <end position="721"/>
    </location>
</feature>
<keyword evidence="10" id="KW-0106">Calcium</keyword>
<feature type="domain" description="Integrin beta subunit VWA" evidence="25">
    <location>
        <begin position="43"/>
        <end position="467"/>
    </location>
</feature>
<feature type="disulfide bond" evidence="21">
    <location>
        <begin position="439"/>
        <end position="684"/>
    </location>
</feature>
<dbReference type="SUPFAM" id="SSF103575">
    <property type="entry name" value="Plexin repeat"/>
    <property type="match status" value="1"/>
</dbReference>
<dbReference type="PIRSF" id="PIRSF002512">
    <property type="entry name" value="Integrin_B"/>
    <property type="match status" value="1"/>
</dbReference>
<evidence type="ECO:0000256" key="2">
    <source>
        <dbReference type="ARBA" id="ARBA00004251"/>
    </source>
</evidence>
<dbReference type="InterPro" id="IPR002369">
    <property type="entry name" value="Integrin_bsu_VWA"/>
</dbReference>
<dbReference type="GO" id="GO:0016477">
    <property type="term" value="P:cell migration"/>
    <property type="evidence" value="ECO:0007669"/>
    <property type="project" value="TreeGrafter"/>
</dbReference>
<evidence type="ECO:0000256" key="11">
    <source>
        <dbReference type="ARBA" id="ARBA00022842"/>
    </source>
</evidence>
<comment type="subunit">
    <text evidence="20">Heterodimer of an alpha and a beta subunit. Interacts with FLNB. Interacts with HAX1. ITGAV:ITGB6 interacts with FBN1. ITGAV:ITGB6 interacts with TGFB1.</text>
</comment>
<proteinExistence type="inferred from homology"/>
<feature type="disulfide bond" evidence="21">
    <location>
        <begin position="480"/>
        <end position="492"/>
    </location>
</feature>
<dbReference type="PRINTS" id="PR01186">
    <property type="entry name" value="INTEGRINB"/>
</dbReference>
<evidence type="ECO:0000256" key="1">
    <source>
        <dbReference type="ARBA" id="ARBA00004246"/>
    </source>
</evidence>
<evidence type="ECO:0000256" key="7">
    <source>
        <dbReference type="ARBA" id="ARBA00022723"/>
    </source>
</evidence>
<evidence type="ECO:0000256" key="20">
    <source>
        <dbReference type="ARBA" id="ARBA00046864"/>
    </source>
</evidence>
<keyword evidence="8 24" id="KW-0732">Signal</keyword>
<feature type="disulfide bond" evidence="21">
    <location>
        <begin position="47"/>
        <end position="83"/>
    </location>
</feature>
<dbReference type="PROSITE" id="PS00243">
    <property type="entry name" value="I_EGF_1"/>
    <property type="match status" value="1"/>
</dbReference>
<feature type="disulfide bond" evidence="21">
    <location>
        <begin position="644"/>
        <end position="716"/>
    </location>
</feature>
<dbReference type="SMART" id="SM01242">
    <property type="entry name" value="Integrin_B_tail"/>
    <property type="match status" value="1"/>
</dbReference>
<evidence type="ECO:0000313" key="30">
    <source>
        <dbReference type="Proteomes" id="UP000694545"/>
    </source>
</evidence>
<keyword evidence="11" id="KW-0460">Magnesium</keyword>
<feature type="disulfide bond" evidence="21">
    <location>
        <begin position="533"/>
        <end position="566"/>
    </location>
</feature>
<evidence type="ECO:0000256" key="4">
    <source>
        <dbReference type="ARBA" id="ARBA00022475"/>
    </source>
</evidence>
<evidence type="ECO:0000313" key="29">
    <source>
        <dbReference type="Ensembl" id="ENSVKKP00000018594.1"/>
    </source>
</evidence>
<dbReference type="Pfam" id="PF08725">
    <property type="entry name" value="Integrin_b_cyt"/>
    <property type="match status" value="1"/>
</dbReference>
<dbReference type="SMART" id="SM00423">
    <property type="entry name" value="PSI"/>
    <property type="match status" value="1"/>
</dbReference>
<dbReference type="Gene3D" id="1.20.5.100">
    <property type="entry name" value="Cytochrome c1, transmembrane anchor, C-terminal"/>
    <property type="match status" value="1"/>
</dbReference>
<dbReference type="Gene3D" id="2.10.25.10">
    <property type="entry name" value="Laminin"/>
    <property type="match status" value="4"/>
</dbReference>
<dbReference type="SUPFAM" id="SSF69687">
    <property type="entry name" value="Integrin beta tail domain"/>
    <property type="match status" value="1"/>
</dbReference>
<dbReference type="SMART" id="SM00187">
    <property type="entry name" value="INB"/>
    <property type="match status" value="1"/>
</dbReference>
<dbReference type="FunFam" id="2.10.25.10:FF:000075">
    <property type="entry name" value="Integrin beta"/>
    <property type="match status" value="1"/>
</dbReference>
<feature type="disulfide bond" evidence="21">
    <location>
        <begin position="531"/>
        <end position="536"/>
    </location>
</feature>
<feature type="disulfide bond" evidence="21">
    <location>
        <begin position="579"/>
        <end position="588"/>
    </location>
</feature>
<evidence type="ECO:0000256" key="22">
    <source>
        <dbReference type="RuleBase" id="RU000633"/>
    </source>
</evidence>
<keyword evidence="17 21" id="KW-1015">Disulfide bond</keyword>
<dbReference type="Gene3D" id="3.40.50.410">
    <property type="entry name" value="von Willebrand factor, type A domain"/>
    <property type="match status" value="1"/>
</dbReference>
<dbReference type="GO" id="GO:0007229">
    <property type="term" value="P:integrin-mediated signaling pathway"/>
    <property type="evidence" value="ECO:0007669"/>
    <property type="project" value="UniProtKB-KW"/>
</dbReference>
<evidence type="ECO:0000256" key="24">
    <source>
        <dbReference type="SAM" id="SignalP"/>
    </source>
</evidence>
<dbReference type="SUPFAM" id="SSF53300">
    <property type="entry name" value="vWA-like"/>
    <property type="match status" value="1"/>
</dbReference>
<keyword evidence="13" id="KW-0965">Cell junction</keyword>
<name>A0A8D2L8D5_VARKO</name>
<dbReference type="SUPFAM" id="SSF57196">
    <property type="entry name" value="EGF/Laminin"/>
    <property type="match status" value="2"/>
</dbReference>
<evidence type="ECO:0000256" key="15">
    <source>
        <dbReference type="ARBA" id="ARBA00023037"/>
    </source>
</evidence>
<organism evidence="29 30">
    <name type="scientific">Varanus komodoensis</name>
    <name type="common">Komodo dragon</name>
    <dbReference type="NCBI Taxonomy" id="61221"/>
    <lineage>
        <taxon>Eukaryota</taxon>
        <taxon>Metazoa</taxon>
        <taxon>Chordata</taxon>
        <taxon>Craniata</taxon>
        <taxon>Vertebrata</taxon>
        <taxon>Euteleostomi</taxon>
        <taxon>Lepidosauria</taxon>
        <taxon>Squamata</taxon>
        <taxon>Bifurcata</taxon>
        <taxon>Unidentata</taxon>
        <taxon>Episquamata</taxon>
        <taxon>Toxicofera</taxon>
        <taxon>Anguimorpha</taxon>
        <taxon>Paleoanguimorpha</taxon>
        <taxon>Varanoidea</taxon>
        <taxon>Varanidae</taxon>
        <taxon>Varanus</taxon>
    </lineage>
</organism>
<evidence type="ECO:0000256" key="17">
    <source>
        <dbReference type="ARBA" id="ARBA00023157"/>
    </source>
</evidence>
<keyword evidence="9" id="KW-0677">Repeat</keyword>
<reference evidence="29" key="2">
    <citation type="submission" date="2025-09" db="UniProtKB">
        <authorList>
            <consortium name="Ensembl"/>
        </authorList>
    </citation>
    <scope>IDENTIFICATION</scope>
</reference>
<dbReference type="GO" id="GO:0033627">
    <property type="term" value="P:cell adhesion mediated by integrin"/>
    <property type="evidence" value="ECO:0007669"/>
    <property type="project" value="TreeGrafter"/>
</dbReference>
<evidence type="ECO:0000256" key="19">
    <source>
        <dbReference type="ARBA" id="ARBA00023180"/>
    </source>
</evidence>
<evidence type="ECO:0000256" key="16">
    <source>
        <dbReference type="ARBA" id="ARBA00023136"/>
    </source>
</evidence>
<evidence type="ECO:0000256" key="23">
    <source>
        <dbReference type="SAM" id="Phobius"/>
    </source>
</evidence>
<evidence type="ECO:0000259" key="27">
    <source>
        <dbReference type="SMART" id="SM01241"/>
    </source>
</evidence>
<comment type="similarity">
    <text evidence="3 22">Belongs to the integrin beta chain family.</text>
</comment>
<dbReference type="GO" id="GO:0046872">
    <property type="term" value="F:metal ion binding"/>
    <property type="evidence" value="ECO:0007669"/>
    <property type="project" value="UniProtKB-KW"/>
</dbReference>
<feature type="disulfide bond" evidence="21">
    <location>
        <begin position="553"/>
        <end position="558"/>
    </location>
</feature>
<dbReference type="FunFam" id="1.20.5.100:FF:000004">
    <property type="entry name" value="Integrin beta"/>
    <property type="match status" value="1"/>
</dbReference>
<keyword evidence="5" id="KW-0245">EGF-like domain</keyword>
<dbReference type="GO" id="GO:0034685">
    <property type="term" value="C:integrin alphav-beta6 complex"/>
    <property type="evidence" value="ECO:0007669"/>
    <property type="project" value="UniProtKB-ARBA"/>
</dbReference>
<evidence type="ECO:0000256" key="9">
    <source>
        <dbReference type="ARBA" id="ARBA00022737"/>
    </source>
</evidence>
<feature type="disulfide bond" evidence="21">
    <location>
        <begin position="638"/>
        <end position="647"/>
    </location>
</feature>
<dbReference type="Gene3D" id="4.10.1240.30">
    <property type="match status" value="1"/>
</dbReference>
<feature type="domain" description="Integrin beta subunit cytoplasmic" evidence="27">
    <location>
        <begin position="745"/>
        <end position="791"/>
    </location>
</feature>
<keyword evidence="18" id="KW-0675">Receptor</keyword>
<dbReference type="InterPro" id="IPR036349">
    <property type="entry name" value="Integrin_bsu_tail_dom_sf"/>
</dbReference>
<feature type="disulfide bond" evidence="21">
    <location>
        <begin position="57"/>
        <end position="72"/>
    </location>
</feature>
<dbReference type="InterPro" id="IPR036465">
    <property type="entry name" value="vWFA_dom_sf"/>
</dbReference>
<evidence type="ECO:0000256" key="8">
    <source>
        <dbReference type="ARBA" id="ARBA00022729"/>
    </source>
</evidence>
<keyword evidence="6 22" id="KW-0812">Transmembrane</keyword>
<evidence type="ECO:0000256" key="10">
    <source>
        <dbReference type="ARBA" id="ARBA00022837"/>
    </source>
</evidence>
<dbReference type="InterPro" id="IPR033760">
    <property type="entry name" value="Integrin_beta_N"/>
</dbReference>
<evidence type="ECO:0000256" key="12">
    <source>
        <dbReference type="ARBA" id="ARBA00022889"/>
    </source>
</evidence>
<dbReference type="OMA" id="WIYTVEG"/>
<feature type="disulfide bond" evidence="21">
    <location>
        <begin position="574"/>
        <end position="605"/>
    </location>
</feature>
<dbReference type="CDD" id="cd00054">
    <property type="entry name" value="EGF_CA"/>
    <property type="match status" value="1"/>
</dbReference>
<dbReference type="InterPro" id="IPR013111">
    <property type="entry name" value="EGF_extracell"/>
</dbReference>
<dbReference type="FunFam" id="3.30.1680.10:FF:000002">
    <property type="entry name" value="Integrin beta"/>
    <property type="match status" value="1"/>
</dbReference>
<dbReference type="AlphaFoldDB" id="A0A8D2L8D5"/>
<evidence type="ECO:0000256" key="21">
    <source>
        <dbReference type="PIRSR" id="PIRSR002512-1"/>
    </source>
</evidence>
<feature type="signal peptide" evidence="24">
    <location>
        <begin position="1"/>
        <end position="34"/>
    </location>
</feature>
<keyword evidence="30" id="KW-1185">Reference proteome</keyword>
<dbReference type="Pfam" id="PF07974">
    <property type="entry name" value="EGF_2"/>
    <property type="match status" value="1"/>
</dbReference>
<dbReference type="InterPro" id="IPR032695">
    <property type="entry name" value="Integrin_dom_sf"/>
</dbReference>
<reference evidence="29" key="1">
    <citation type="submission" date="2025-08" db="UniProtKB">
        <authorList>
            <consortium name="Ensembl"/>
        </authorList>
    </citation>
    <scope>IDENTIFICATION</scope>
</reference>
<dbReference type="Pfam" id="PF23105">
    <property type="entry name" value="EGF_integrin"/>
    <property type="match status" value="1"/>
</dbReference>
<evidence type="ECO:0000259" key="25">
    <source>
        <dbReference type="SMART" id="SM00187"/>
    </source>
</evidence>
<evidence type="ECO:0000259" key="28">
    <source>
        <dbReference type="SMART" id="SM01242"/>
    </source>
</evidence>
<accession>A0A8D2L8D5</accession>
<dbReference type="Pfam" id="PF17205">
    <property type="entry name" value="PSI_integrin"/>
    <property type="match status" value="1"/>
</dbReference>
<keyword evidence="16 23" id="KW-0472">Membrane</keyword>
<evidence type="ECO:0000259" key="26">
    <source>
        <dbReference type="SMART" id="SM00423"/>
    </source>
</evidence>
<feature type="disulfide bond" evidence="21">
    <location>
        <begin position="465"/>
        <end position="469"/>
    </location>
</feature>
<dbReference type="GO" id="GO:0009986">
    <property type="term" value="C:cell surface"/>
    <property type="evidence" value="ECO:0007669"/>
    <property type="project" value="TreeGrafter"/>
</dbReference>
<feature type="disulfide bond" evidence="21">
    <location>
        <begin position="407"/>
        <end position="419"/>
    </location>
</feature>
<dbReference type="GO" id="GO:0005178">
    <property type="term" value="F:integrin binding"/>
    <property type="evidence" value="ECO:0007669"/>
    <property type="project" value="TreeGrafter"/>
</dbReference>
<feature type="disulfide bond" evidence="21">
    <location>
        <begin position="618"/>
        <end position="628"/>
    </location>
</feature>
<dbReference type="PROSITE" id="PS52047">
    <property type="entry name" value="I_EGF_2"/>
    <property type="match status" value="4"/>
</dbReference>
<feature type="domain" description="PSI" evidence="26">
    <location>
        <begin position="35"/>
        <end position="84"/>
    </location>
</feature>
<dbReference type="Pfam" id="PF00362">
    <property type="entry name" value="Integrin_beta"/>
    <property type="match status" value="1"/>
</dbReference>
<dbReference type="FunFam" id="2.10.25.10:FF:000328">
    <property type="entry name" value="Integrin beta"/>
    <property type="match status" value="1"/>
</dbReference>
<evidence type="ECO:0000256" key="14">
    <source>
        <dbReference type="ARBA" id="ARBA00022989"/>
    </source>
</evidence>
<feature type="disulfide bond" evidence="21">
    <location>
        <begin position="44"/>
        <end position="54"/>
    </location>
</feature>